<dbReference type="InterPro" id="IPR020103">
    <property type="entry name" value="PsdUridine_synth_cat_dom_sf"/>
</dbReference>
<evidence type="ECO:0000259" key="7">
    <source>
        <dbReference type="Pfam" id="PF09157"/>
    </source>
</evidence>
<dbReference type="Pfam" id="PF16198">
    <property type="entry name" value="TruB_C_2"/>
    <property type="match status" value="1"/>
</dbReference>
<evidence type="ECO:0000313" key="9">
    <source>
        <dbReference type="EMBL" id="CRK85617.1"/>
    </source>
</evidence>
<proteinExistence type="inferred from homology"/>
<dbReference type="Gene3D" id="3.30.2350.10">
    <property type="entry name" value="Pseudouridine synthase"/>
    <property type="match status" value="1"/>
</dbReference>
<dbReference type="Gene3D" id="2.30.130.10">
    <property type="entry name" value="PUA domain"/>
    <property type="match status" value="1"/>
</dbReference>
<dbReference type="GO" id="GO:0003723">
    <property type="term" value="F:RNA binding"/>
    <property type="evidence" value="ECO:0007669"/>
    <property type="project" value="InterPro"/>
</dbReference>
<dbReference type="STRING" id="1715285.SOFFGTOCOR_0179"/>
<evidence type="ECO:0000259" key="6">
    <source>
        <dbReference type="Pfam" id="PF01509"/>
    </source>
</evidence>
<comment type="catalytic activity">
    <reaction evidence="1 5">
        <text>uridine(55) in tRNA = pseudouridine(55) in tRNA</text>
        <dbReference type="Rhea" id="RHEA:42532"/>
        <dbReference type="Rhea" id="RHEA-COMP:10101"/>
        <dbReference type="Rhea" id="RHEA-COMP:10102"/>
        <dbReference type="ChEBI" id="CHEBI:65314"/>
        <dbReference type="ChEBI" id="CHEBI:65315"/>
        <dbReference type="EC" id="5.4.99.25"/>
    </reaction>
</comment>
<dbReference type="NCBIfam" id="TIGR00431">
    <property type="entry name" value="TruB"/>
    <property type="match status" value="1"/>
</dbReference>
<dbReference type="CDD" id="cd21152">
    <property type="entry name" value="PUA_TruB_bacterial"/>
    <property type="match status" value="1"/>
</dbReference>
<dbReference type="InterPro" id="IPR014780">
    <property type="entry name" value="tRNA_psdUridine_synth_TruB"/>
</dbReference>
<gene>
    <name evidence="5 9" type="primary">truB</name>
    <name evidence="9" type="ORF">SOFFGTOCOR_0179</name>
</gene>
<name>A0A0M6W8E5_9GAMM</name>
<evidence type="ECO:0000256" key="4">
    <source>
        <dbReference type="ARBA" id="ARBA00023235"/>
    </source>
</evidence>
<organism evidence="9 10">
    <name type="scientific">Candidatus Providencia siddallii</name>
    <dbReference type="NCBI Taxonomy" id="1715285"/>
    <lineage>
        <taxon>Bacteria</taxon>
        <taxon>Pseudomonadati</taxon>
        <taxon>Pseudomonadota</taxon>
        <taxon>Gammaproteobacteria</taxon>
        <taxon>Enterobacterales</taxon>
        <taxon>Morganellaceae</taxon>
        <taxon>Providencia</taxon>
    </lineage>
</organism>
<evidence type="ECO:0000259" key="8">
    <source>
        <dbReference type="Pfam" id="PF16198"/>
    </source>
</evidence>
<feature type="domain" description="tRNA pseudouridine synthase II TruB subfamily 1 C-terminal" evidence="7">
    <location>
        <begin position="252"/>
        <end position="311"/>
    </location>
</feature>
<dbReference type="GO" id="GO:0031119">
    <property type="term" value="P:tRNA pseudouridine synthesis"/>
    <property type="evidence" value="ECO:0007669"/>
    <property type="project" value="UniProtKB-UniRule"/>
</dbReference>
<protein>
    <recommendedName>
        <fullName evidence="5">tRNA pseudouridine synthase B</fullName>
        <ecNumber evidence="5">5.4.99.25</ecNumber>
    </recommendedName>
    <alternativeName>
        <fullName evidence="5">tRNA pseudouridine(55) synthase</fullName>
        <shortName evidence="5">Psi55 synthase</shortName>
    </alternativeName>
    <alternativeName>
        <fullName evidence="5">tRNA pseudouridylate synthase</fullName>
    </alternativeName>
    <alternativeName>
        <fullName evidence="5">tRNA-uridine isomerase</fullName>
    </alternativeName>
</protein>
<dbReference type="EMBL" id="CVRF01000001">
    <property type="protein sequence ID" value="CRK85617.1"/>
    <property type="molecule type" value="Genomic_DNA"/>
</dbReference>
<dbReference type="SUPFAM" id="SSF88697">
    <property type="entry name" value="PUA domain-like"/>
    <property type="match status" value="1"/>
</dbReference>
<feature type="active site" description="Nucleophile" evidence="5">
    <location>
        <position position="48"/>
    </location>
</feature>
<dbReference type="Pfam" id="PF09157">
    <property type="entry name" value="TruB-C_2"/>
    <property type="match status" value="1"/>
</dbReference>
<dbReference type="FunFam" id="3.30.2350.10:FF:000003">
    <property type="entry name" value="tRNA pseudouridine synthase B"/>
    <property type="match status" value="1"/>
</dbReference>
<evidence type="ECO:0000313" key="10">
    <source>
        <dbReference type="Proteomes" id="UP000242301"/>
    </source>
</evidence>
<accession>A0A0M6W8E5</accession>
<dbReference type="EC" id="5.4.99.25" evidence="5"/>
<feature type="binding site" evidence="5">
    <location>
        <position position="179"/>
    </location>
    <ligand>
        <name>substrate</name>
    </ligand>
</feature>
<dbReference type="InterPro" id="IPR015240">
    <property type="entry name" value="tRNA_sdUridine_synth_fam1_C"/>
</dbReference>
<dbReference type="GO" id="GO:1990481">
    <property type="term" value="P:mRNA pseudouridine synthesis"/>
    <property type="evidence" value="ECO:0007669"/>
    <property type="project" value="TreeGrafter"/>
</dbReference>
<dbReference type="CDD" id="cd02573">
    <property type="entry name" value="PseudoU_synth_EcTruB"/>
    <property type="match status" value="1"/>
</dbReference>
<dbReference type="SUPFAM" id="SSF55120">
    <property type="entry name" value="Pseudouridine synthase"/>
    <property type="match status" value="1"/>
</dbReference>
<dbReference type="InterPro" id="IPR032819">
    <property type="entry name" value="TruB_C"/>
</dbReference>
<dbReference type="Proteomes" id="UP000242301">
    <property type="component" value="Unassembled WGS sequence"/>
</dbReference>
<dbReference type="PANTHER" id="PTHR13767:SF2">
    <property type="entry name" value="PSEUDOURIDYLATE SYNTHASE TRUB1"/>
    <property type="match status" value="1"/>
</dbReference>
<keyword evidence="3 5" id="KW-0819">tRNA processing</keyword>
<dbReference type="InterPro" id="IPR036974">
    <property type="entry name" value="PUA_sf"/>
</dbReference>
<dbReference type="GO" id="GO:0160148">
    <property type="term" value="F:tRNA pseudouridine(55) synthase activity"/>
    <property type="evidence" value="ECO:0007669"/>
    <property type="project" value="UniProtKB-EC"/>
</dbReference>
<sequence length="312" mass="35609">MRSVHKNKRNIHGVIFLDKPASMSSNKALQKVRQLFNAKKAGHTGSLDPLATGMLPICFGESTKFSQFLLNSDKIYRVIAKLGQRTNTSDSYGEVISERIVNFTEKKLESAICFFKGNSFQTPSMYSAIKYKGLPLYKYARKGIVINRPARLITVHNLKIIRLEKNELELEIHCLKGTYIRTIIDDLGEMLGCGAHVIYLRRLQVGNYSHKCMITLEQLISLRKKIEDDYESYTLLLDSLLLPIDTAIMHLPIINLTDEDTKYFKRGQSINIKKNTFNIGQTIRVLNSKKKQFLGIALISKDSRLIPKRLII</sequence>
<feature type="domain" description="Pseudouridine synthase II N-terminal" evidence="6">
    <location>
        <begin position="33"/>
        <end position="180"/>
    </location>
</feature>
<dbReference type="InterPro" id="IPR015947">
    <property type="entry name" value="PUA-like_sf"/>
</dbReference>
<keyword evidence="10" id="KW-1185">Reference proteome</keyword>
<comment type="function">
    <text evidence="5">Responsible for synthesis of pseudouridine from uracil-55 in the psi GC loop of transfer RNAs.</text>
</comment>
<evidence type="ECO:0000256" key="1">
    <source>
        <dbReference type="ARBA" id="ARBA00000385"/>
    </source>
</evidence>
<comment type="similarity">
    <text evidence="2 5">Belongs to the pseudouridine synthase TruB family. Type 1 subfamily.</text>
</comment>
<dbReference type="HAMAP" id="MF_01080">
    <property type="entry name" value="TruB_bact"/>
    <property type="match status" value="1"/>
</dbReference>
<dbReference type="Pfam" id="PF01509">
    <property type="entry name" value="TruB_N"/>
    <property type="match status" value="1"/>
</dbReference>
<evidence type="ECO:0000256" key="5">
    <source>
        <dbReference type="HAMAP-Rule" id="MF_01080"/>
    </source>
</evidence>
<dbReference type="PANTHER" id="PTHR13767">
    <property type="entry name" value="TRNA-PSEUDOURIDINE SYNTHASE"/>
    <property type="match status" value="1"/>
</dbReference>
<dbReference type="AlphaFoldDB" id="A0A0M6W8E5"/>
<feature type="binding site" evidence="5">
    <location>
        <position position="43"/>
    </location>
    <ligand>
        <name>substrate</name>
    </ligand>
</feature>
<dbReference type="InterPro" id="IPR002501">
    <property type="entry name" value="PsdUridine_synth_N"/>
</dbReference>
<reference evidence="10" key="1">
    <citation type="submission" date="2015-05" db="EMBL/GenBank/DDBJ databases">
        <authorList>
            <person name="Manzano-Marin A."/>
        </authorList>
    </citation>
    <scope>NUCLEOTIDE SEQUENCE [LARGE SCALE GENOMIC DNA]</scope>
    <source>
        <strain evidence="10">officinalis</strain>
    </source>
</reference>
<keyword evidence="4 5" id="KW-0413">Isomerase</keyword>
<evidence type="ECO:0000256" key="2">
    <source>
        <dbReference type="ARBA" id="ARBA00005642"/>
    </source>
</evidence>
<feature type="binding site" evidence="5">
    <location>
        <position position="76"/>
    </location>
    <ligand>
        <name>substrate</name>
    </ligand>
</feature>
<feature type="binding site" evidence="5">
    <location>
        <position position="200"/>
    </location>
    <ligand>
        <name>substrate</name>
    </ligand>
</feature>
<feature type="domain" description="tRNA pseudouridylate synthase B C-terminal" evidence="8">
    <location>
        <begin position="181"/>
        <end position="248"/>
    </location>
</feature>
<evidence type="ECO:0000256" key="3">
    <source>
        <dbReference type="ARBA" id="ARBA00022694"/>
    </source>
</evidence>